<feature type="transmembrane region" description="Helical" evidence="1">
    <location>
        <begin position="433"/>
        <end position="454"/>
    </location>
</feature>
<feature type="transmembrane region" description="Helical" evidence="1">
    <location>
        <begin position="110"/>
        <end position="127"/>
    </location>
</feature>
<organism evidence="2 3">
    <name type="scientific">Dyella psychrodurans</name>
    <dbReference type="NCBI Taxonomy" id="1927960"/>
    <lineage>
        <taxon>Bacteria</taxon>
        <taxon>Pseudomonadati</taxon>
        <taxon>Pseudomonadota</taxon>
        <taxon>Gammaproteobacteria</taxon>
        <taxon>Lysobacterales</taxon>
        <taxon>Rhodanobacteraceae</taxon>
        <taxon>Dyella</taxon>
    </lineage>
</organism>
<feature type="transmembrane region" description="Helical" evidence="1">
    <location>
        <begin position="346"/>
        <end position="369"/>
    </location>
</feature>
<accession>A0A370WWV9</accession>
<keyword evidence="3" id="KW-1185">Reference proteome</keyword>
<feature type="transmembrane region" description="Helical" evidence="1">
    <location>
        <begin position="164"/>
        <end position="181"/>
    </location>
</feature>
<feature type="transmembrane region" description="Helical" evidence="1">
    <location>
        <begin position="408"/>
        <end position="427"/>
    </location>
</feature>
<proteinExistence type="predicted"/>
<keyword evidence="1" id="KW-1133">Transmembrane helix</keyword>
<dbReference type="OrthoDB" id="5938825at2"/>
<dbReference type="EMBL" id="QRBF01000009">
    <property type="protein sequence ID" value="RDS80614.1"/>
    <property type="molecule type" value="Genomic_DNA"/>
</dbReference>
<name>A0A370WWV9_9GAMM</name>
<sequence>MNVIRQLWMQLFRRLPVVVVVANLARVAAVYFAFRTWDGSPRMMPLTATLFGLATWIWHIGQGHLLRVLCMPESFLLPQFRRRLLEYGAVDGLMWVLVPTLVAAALHAPYLLLVACGSLLLASLGLTMGANRTAGLYIWPIFVLFGWMPRLFLEILEQALQSPLTPLLLIAASMLLLQLSIRPLLRIEDREPDTSPLESTSLGRTASRSIPGELRRTGAFTRRISALFDRASQRAMDRALAMYEKYPTFTRRMVLVRRLLLPHDNPEAIALRIAMVAVIVGFYFFAVMHRQHFNPVIIGGYAIMVSVSRFPQLNAGMVRMRPNMADLYLTLAPETRSEYQKTISDALIVLVPISILTALIYTALGAVLVHADDPWHMLFVAAIVSASASLAALAVHLVGPEGMTGRRLVNAVLIFGVMGVYWGGYWLVGWAGYVIGGSVLASITLGFSFGAWFAAQREYQLRSPCFDTPIG</sequence>
<protein>
    <submittedName>
        <fullName evidence="2">Uncharacterized protein</fullName>
    </submittedName>
</protein>
<dbReference type="RefSeq" id="WP_115479616.1">
    <property type="nucleotide sequence ID" value="NZ_QRBF01000009.1"/>
</dbReference>
<keyword evidence="1" id="KW-0472">Membrane</keyword>
<feature type="transmembrane region" description="Helical" evidence="1">
    <location>
        <begin position="268"/>
        <end position="286"/>
    </location>
</feature>
<keyword evidence="1" id="KW-0812">Transmembrane</keyword>
<feature type="transmembrane region" description="Helical" evidence="1">
    <location>
        <begin position="292"/>
        <end position="311"/>
    </location>
</feature>
<feature type="transmembrane region" description="Helical" evidence="1">
    <location>
        <begin position="87"/>
        <end position="104"/>
    </location>
</feature>
<gene>
    <name evidence="2" type="ORF">DWU99_18715</name>
</gene>
<feature type="transmembrane region" description="Helical" evidence="1">
    <location>
        <begin position="134"/>
        <end position="152"/>
    </location>
</feature>
<evidence type="ECO:0000256" key="1">
    <source>
        <dbReference type="SAM" id="Phobius"/>
    </source>
</evidence>
<evidence type="ECO:0000313" key="3">
    <source>
        <dbReference type="Proteomes" id="UP000255334"/>
    </source>
</evidence>
<feature type="transmembrane region" description="Helical" evidence="1">
    <location>
        <begin position="375"/>
        <end position="396"/>
    </location>
</feature>
<comment type="caution">
    <text evidence="2">The sequence shown here is derived from an EMBL/GenBank/DDBJ whole genome shotgun (WGS) entry which is preliminary data.</text>
</comment>
<reference evidence="2 3" key="1">
    <citation type="submission" date="2018-07" db="EMBL/GenBank/DDBJ databases">
        <title>Dyella monticola sp. nov. and Dyella psychrodurans sp. nov. isolated from monsoon evergreen broad-leaved forest soil of Dinghu Mountain, China.</title>
        <authorList>
            <person name="Gao Z."/>
            <person name="Qiu L."/>
        </authorList>
    </citation>
    <scope>NUCLEOTIDE SEQUENCE [LARGE SCALE GENOMIC DNA]</scope>
    <source>
        <strain evidence="2 3">4MSK11</strain>
    </source>
</reference>
<dbReference type="Proteomes" id="UP000255334">
    <property type="component" value="Unassembled WGS sequence"/>
</dbReference>
<dbReference type="AlphaFoldDB" id="A0A370WWV9"/>
<feature type="transmembrane region" description="Helical" evidence="1">
    <location>
        <begin position="46"/>
        <end position="66"/>
    </location>
</feature>
<evidence type="ECO:0000313" key="2">
    <source>
        <dbReference type="EMBL" id="RDS80614.1"/>
    </source>
</evidence>
<feature type="transmembrane region" description="Helical" evidence="1">
    <location>
        <begin position="12"/>
        <end position="34"/>
    </location>
</feature>